<evidence type="ECO:0000256" key="2">
    <source>
        <dbReference type="ARBA" id="ARBA00022833"/>
    </source>
</evidence>
<evidence type="ECO:0000256" key="1">
    <source>
        <dbReference type="ARBA" id="ARBA00022723"/>
    </source>
</evidence>
<feature type="region of interest" description="Disordered" evidence="6">
    <location>
        <begin position="98"/>
        <end position="133"/>
    </location>
</feature>
<feature type="compositionally biased region" description="Low complexity" evidence="6">
    <location>
        <begin position="111"/>
        <end position="133"/>
    </location>
</feature>
<organism evidence="8 9">
    <name type="scientific">Phomopsis amygdali</name>
    <name type="common">Fusicoccum amygdali</name>
    <dbReference type="NCBI Taxonomy" id="1214568"/>
    <lineage>
        <taxon>Eukaryota</taxon>
        <taxon>Fungi</taxon>
        <taxon>Dikarya</taxon>
        <taxon>Ascomycota</taxon>
        <taxon>Pezizomycotina</taxon>
        <taxon>Sordariomycetes</taxon>
        <taxon>Sordariomycetidae</taxon>
        <taxon>Diaporthales</taxon>
        <taxon>Diaporthaceae</taxon>
        <taxon>Diaporthe</taxon>
    </lineage>
</organism>
<keyword evidence="9" id="KW-1185">Reference proteome</keyword>
<dbReference type="PROSITE" id="PS50048">
    <property type="entry name" value="ZN2_CY6_FUNGAL_2"/>
    <property type="match status" value="1"/>
</dbReference>
<dbReference type="InterPro" id="IPR001138">
    <property type="entry name" value="Zn2Cys6_DnaBD"/>
</dbReference>
<accession>A0AAD9VXW6</accession>
<keyword evidence="3" id="KW-0805">Transcription regulation</keyword>
<dbReference type="Pfam" id="PF00172">
    <property type="entry name" value="Zn_clus"/>
    <property type="match status" value="1"/>
</dbReference>
<evidence type="ECO:0000256" key="6">
    <source>
        <dbReference type="SAM" id="MobiDB-lite"/>
    </source>
</evidence>
<protein>
    <recommendedName>
        <fullName evidence="7">Zn(2)-C6 fungal-type domain-containing protein</fullName>
    </recommendedName>
</protein>
<keyword evidence="1" id="KW-0479">Metal-binding</keyword>
<evidence type="ECO:0000256" key="5">
    <source>
        <dbReference type="ARBA" id="ARBA00023242"/>
    </source>
</evidence>
<proteinExistence type="predicted"/>
<evidence type="ECO:0000313" key="9">
    <source>
        <dbReference type="Proteomes" id="UP001265746"/>
    </source>
</evidence>
<evidence type="ECO:0000313" key="8">
    <source>
        <dbReference type="EMBL" id="KAK2598782.1"/>
    </source>
</evidence>
<dbReference type="GO" id="GO:0000981">
    <property type="term" value="F:DNA-binding transcription factor activity, RNA polymerase II-specific"/>
    <property type="evidence" value="ECO:0007669"/>
    <property type="project" value="InterPro"/>
</dbReference>
<dbReference type="Proteomes" id="UP001265746">
    <property type="component" value="Unassembled WGS sequence"/>
</dbReference>
<keyword evidence="4" id="KW-0804">Transcription</keyword>
<keyword evidence="5" id="KW-0539">Nucleus</keyword>
<dbReference type="CDD" id="cd00067">
    <property type="entry name" value="GAL4"/>
    <property type="match status" value="1"/>
</dbReference>
<comment type="caution">
    <text evidence="8">The sequence shown here is derived from an EMBL/GenBank/DDBJ whole genome shotgun (WGS) entry which is preliminary data.</text>
</comment>
<dbReference type="GO" id="GO:0008270">
    <property type="term" value="F:zinc ion binding"/>
    <property type="evidence" value="ECO:0007669"/>
    <property type="project" value="InterPro"/>
</dbReference>
<dbReference type="SMART" id="SM00066">
    <property type="entry name" value="GAL4"/>
    <property type="match status" value="1"/>
</dbReference>
<evidence type="ECO:0000256" key="3">
    <source>
        <dbReference type="ARBA" id="ARBA00023015"/>
    </source>
</evidence>
<reference evidence="8" key="1">
    <citation type="submission" date="2023-06" db="EMBL/GenBank/DDBJ databases">
        <authorList>
            <person name="Noh H."/>
        </authorList>
    </citation>
    <scope>NUCLEOTIDE SEQUENCE</scope>
    <source>
        <strain evidence="8">DUCC20226</strain>
    </source>
</reference>
<dbReference type="InterPro" id="IPR036864">
    <property type="entry name" value="Zn2-C6_fun-type_DNA-bd_sf"/>
</dbReference>
<evidence type="ECO:0000259" key="7">
    <source>
        <dbReference type="PROSITE" id="PS50048"/>
    </source>
</evidence>
<feature type="domain" description="Zn(2)-C6 fungal-type" evidence="7">
    <location>
        <begin position="7"/>
        <end position="37"/>
    </location>
</feature>
<sequence length="441" mass="48567">MSLRRKSCDACFKGRRKCDRNYPACGTCQRTKKSCHYAYAPISSATSSLPGDSISADTNINAATAAVTETTGDTAGGLLGPGDIFLFDYGGDQSDSFSGQRWPISNAASGTTRSSSTRLQRNPTTLPSSSTPSSVSWCASPRLPKLNIPNFLGGLGEVQRVDGSTDSWRWVIDELKRCPRDLATRGENLFMHKHLYRDAMPRAVRAALGSSAAFCMLNENNRQLLFRALDAEVLELLRPPPPLDEDESPGHGYMGANASSSIGSRMSLIEELARLQAFTLFQMMRMYGGGLEQRVIVEQQRDLLTTWALQLLRRSRAELGDDGHRASDVDGDCWHDWIVAESIRRTVMIVYMFYGMYSLATQGFCVEIPTLSKLPVSAAPASWHSEAAYLARSRSGEAQQTLTYEEFTQCWMVSLPKTVDPFDKFLVVPCKGFDGIAARAC</sequence>
<dbReference type="Gene3D" id="4.10.240.10">
    <property type="entry name" value="Zn(2)-C6 fungal-type DNA-binding domain"/>
    <property type="match status" value="1"/>
</dbReference>
<name>A0AAD9VXW6_PHOAM</name>
<evidence type="ECO:0000256" key="4">
    <source>
        <dbReference type="ARBA" id="ARBA00023163"/>
    </source>
</evidence>
<gene>
    <name evidence="8" type="ORF">N8I77_012169</name>
</gene>
<dbReference type="PANTHER" id="PTHR47660">
    <property type="entry name" value="TRANSCRIPTION FACTOR WITH C2H2 AND ZN(2)-CYS(6) DNA BINDING DOMAIN (EUROFUNG)-RELATED-RELATED"/>
    <property type="match status" value="1"/>
</dbReference>
<keyword evidence="2" id="KW-0862">Zinc</keyword>
<dbReference type="SUPFAM" id="SSF57701">
    <property type="entry name" value="Zn2/Cys6 DNA-binding domain"/>
    <property type="match status" value="1"/>
</dbReference>
<dbReference type="AlphaFoldDB" id="A0AAD9VXW6"/>
<dbReference type="EMBL" id="JAUJFL010000008">
    <property type="protein sequence ID" value="KAK2598782.1"/>
    <property type="molecule type" value="Genomic_DNA"/>
</dbReference>
<dbReference type="PANTHER" id="PTHR47660:SF3">
    <property type="entry name" value="FINGER DOMAIN PROTEIN, PUTATIVE (AFU_ORTHOLOGUE AFUA_4G03310)-RELATED"/>
    <property type="match status" value="1"/>
</dbReference>